<evidence type="ECO:0000313" key="15">
    <source>
        <dbReference type="Proteomes" id="UP000647587"/>
    </source>
</evidence>
<proteinExistence type="inferred from homology"/>
<gene>
    <name evidence="8 10" type="primary">xylB</name>
    <name evidence="14" type="ORF">GCM10008955_20140</name>
</gene>
<dbReference type="InterPro" id="IPR018485">
    <property type="entry name" value="FGGY_C"/>
</dbReference>
<dbReference type="Pfam" id="PF02782">
    <property type="entry name" value="FGGY_C"/>
    <property type="match status" value="1"/>
</dbReference>
<protein>
    <recommendedName>
        <fullName evidence="8 10">Xylulose kinase</fullName>
        <shortName evidence="8 10">Xylulokinase</shortName>
        <ecNumber evidence="8 10">2.7.1.17</ecNumber>
    </recommendedName>
</protein>
<comment type="catalytic activity">
    <reaction evidence="8 10">
        <text>D-xylulose + ATP = D-xylulose 5-phosphate + ADP + H(+)</text>
        <dbReference type="Rhea" id="RHEA:10964"/>
        <dbReference type="ChEBI" id="CHEBI:15378"/>
        <dbReference type="ChEBI" id="CHEBI:17140"/>
        <dbReference type="ChEBI" id="CHEBI:30616"/>
        <dbReference type="ChEBI" id="CHEBI:57737"/>
        <dbReference type="ChEBI" id="CHEBI:456216"/>
        <dbReference type="EC" id="2.7.1.17"/>
    </reaction>
</comment>
<evidence type="ECO:0000256" key="11">
    <source>
        <dbReference type="SAM" id="MobiDB-lite"/>
    </source>
</evidence>
<dbReference type="EMBL" id="BMPP01000007">
    <property type="protein sequence ID" value="GGK26317.1"/>
    <property type="molecule type" value="Genomic_DNA"/>
</dbReference>
<dbReference type="Pfam" id="PF00370">
    <property type="entry name" value="FGGY_N"/>
    <property type="match status" value="1"/>
</dbReference>
<dbReference type="InterPro" id="IPR018483">
    <property type="entry name" value="Carb_kinase_FGGY_CS"/>
</dbReference>
<keyword evidence="6 8" id="KW-0067">ATP-binding</keyword>
<dbReference type="RefSeq" id="WP_189007649.1">
    <property type="nucleotide sequence ID" value="NZ_BMPP01000007.1"/>
</dbReference>
<dbReference type="HAMAP" id="MF_02220">
    <property type="entry name" value="XylB"/>
    <property type="match status" value="1"/>
</dbReference>
<sequence>MTNPVTLGLDLGTSGLKVVALDASGTVVAEETRHYPLLTPQPGWTEQRPDDWLDAMSGALQALSATLTAQGARPVALGLSGQMHGLVPLDAHGEPLRPAPLWNDQRTAAQVSDIEQRIPRAELVARTGNRAVTGFQLPKLLWLRDAEPDVFARTRHALLPKDYLGYVLTGELATEPSDASGVGALNLMRNDWDADILGELGIDPAIFPAVRASTDVTGRVTSEWAARTGLPEGLPVVAGGGDNAAAGIALGLTSARPDVGSLSLGTSGVIFAPLTQPTPDPEGRVHLFAHADGGYHLLGVTLACAGALQWLHDKLAPDTSIDALVDEAATVPPGAQGVTFLPYLAGERSPLMNPDARGAFTGLSLAHGRAHLVRAVLEGTAGALADAFDVIRPLAPLRTLLSTGGGARSDLWLGLVSGALNVPVQPTRARPGAANGAAILAMPAAGLHPDLQTAMQATRPDVQEPVQTQEMHGALRAYEHARATLYPTPATSQDPNGPQDKENTHA</sequence>
<evidence type="ECO:0000256" key="2">
    <source>
        <dbReference type="ARBA" id="ARBA00022629"/>
    </source>
</evidence>
<comment type="function">
    <text evidence="8">Catalyzes the phosphorylation of D-xylulose to D-xylulose 5-phosphate.</text>
</comment>
<dbReference type="InterPro" id="IPR043129">
    <property type="entry name" value="ATPase_NBD"/>
</dbReference>
<keyword evidence="15" id="KW-1185">Reference proteome</keyword>
<keyword evidence="2 8" id="KW-0859">Xylose metabolism</keyword>
<reference evidence="15" key="1">
    <citation type="journal article" date="2019" name="Int. J. Syst. Evol. Microbiol.">
        <title>The Global Catalogue of Microorganisms (GCM) 10K type strain sequencing project: providing services to taxonomists for standard genome sequencing and annotation.</title>
        <authorList>
            <consortium name="The Broad Institute Genomics Platform"/>
            <consortium name="The Broad Institute Genome Sequencing Center for Infectious Disease"/>
            <person name="Wu L."/>
            <person name="Ma J."/>
        </authorList>
    </citation>
    <scope>NUCLEOTIDE SEQUENCE [LARGE SCALE GENOMIC DNA]</scope>
    <source>
        <strain evidence="15">JCM 30331</strain>
    </source>
</reference>
<dbReference type="PROSITE" id="PS00445">
    <property type="entry name" value="FGGY_KINASES_2"/>
    <property type="match status" value="1"/>
</dbReference>
<evidence type="ECO:0000259" key="13">
    <source>
        <dbReference type="Pfam" id="PF02782"/>
    </source>
</evidence>
<keyword evidence="4 8" id="KW-0547">Nucleotide-binding</keyword>
<comment type="caution">
    <text evidence="14">The sequence shown here is derived from an EMBL/GenBank/DDBJ whole genome shotgun (WGS) entry which is preliminary data.</text>
</comment>
<dbReference type="EC" id="2.7.1.17" evidence="8 10"/>
<dbReference type="InterPro" id="IPR006000">
    <property type="entry name" value="Xylulokinase"/>
</dbReference>
<evidence type="ECO:0000256" key="6">
    <source>
        <dbReference type="ARBA" id="ARBA00022840"/>
    </source>
</evidence>
<dbReference type="InterPro" id="IPR050406">
    <property type="entry name" value="FGGY_Carb_Kinase"/>
</dbReference>
<dbReference type="Gene3D" id="3.30.420.40">
    <property type="match status" value="2"/>
</dbReference>
<evidence type="ECO:0000256" key="10">
    <source>
        <dbReference type="RuleBase" id="RU364073"/>
    </source>
</evidence>
<dbReference type="CDD" id="cd07808">
    <property type="entry name" value="ASKHA_NBD_FGGY_EcXK-like"/>
    <property type="match status" value="1"/>
</dbReference>
<comment type="similarity">
    <text evidence="1 8 9">Belongs to the FGGY kinase family.</text>
</comment>
<evidence type="ECO:0000256" key="5">
    <source>
        <dbReference type="ARBA" id="ARBA00022777"/>
    </source>
</evidence>
<feature type="domain" description="Carbohydrate kinase FGGY N-terminal" evidence="12">
    <location>
        <begin position="6"/>
        <end position="247"/>
    </location>
</feature>
<keyword evidence="5 8" id="KW-0418">Kinase</keyword>
<evidence type="ECO:0000256" key="1">
    <source>
        <dbReference type="ARBA" id="ARBA00009156"/>
    </source>
</evidence>
<evidence type="ECO:0000256" key="3">
    <source>
        <dbReference type="ARBA" id="ARBA00022679"/>
    </source>
</evidence>
<dbReference type="NCBIfam" id="TIGR01312">
    <property type="entry name" value="XylB"/>
    <property type="match status" value="1"/>
</dbReference>
<dbReference type="PIRSF" id="PIRSF000538">
    <property type="entry name" value="GlpK"/>
    <property type="match status" value="1"/>
</dbReference>
<feature type="region of interest" description="Disordered" evidence="11">
    <location>
        <begin position="487"/>
        <end position="506"/>
    </location>
</feature>
<feature type="domain" description="Carbohydrate kinase FGGY C-terminal" evidence="13">
    <location>
        <begin position="261"/>
        <end position="444"/>
    </location>
</feature>
<dbReference type="Proteomes" id="UP000647587">
    <property type="component" value="Unassembled WGS sequence"/>
</dbReference>
<accession>A0ABQ2EUG4</accession>
<feature type="active site" description="Proton acceptor" evidence="8">
    <location>
        <position position="242"/>
    </location>
</feature>
<keyword evidence="7 8" id="KW-0119">Carbohydrate metabolism</keyword>
<dbReference type="PANTHER" id="PTHR43095:SF5">
    <property type="entry name" value="XYLULOSE KINASE"/>
    <property type="match status" value="1"/>
</dbReference>
<keyword evidence="3 8" id="KW-0808">Transferase</keyword>
<dbReference type="PANTHER" id="PTHR43095">
    <property type="entry name" value="SUGAR KINASE"/>
    <property type="match status" value="1"/>
</dbReference>
<name>A0ABQ2EUG4_9DEIO</name>
<organism evidence="14 15">
    <name type="scientific">Deinococcus malanensis</name>
    <dbReference type="NCBI Taxonomy" id="1706855"/>
    <lineage>
        <taxon>Bacteria</taxon>
        <taxon>Thermotogati</taxon>
        <taxon>Deinococcota</taxon>
        <taxon>Deinococci</taxon>
        <taxon>Deinococcales</taxon>
        <taxon>Deinococcaceae</taxon>
        <taxon>Deinococcus</taxon>
    </lineage>
</organism>
<evidence type="ECO:0000259" key="12">
    <source>
        <dbReference type="Pfam" id="PF00370"/>
    </source>
</evidence>
<dbReference type="SUPFAM" id="SSF53067">
    <property type="entry name" value="Actin-like ATPase domain"/>
    <property type="match status" value="2"/>
</dbReference>
<dbReference type="InterPro" id="IPR000577">
    <property type="entry name" value="Carb_kinase_FGGY"/>
</dbReference>
<dbReference type="InterPro" id="IPR018484">
    <property type="entry name" value="FGGY_N"/>
</dbReference>
<evidence type="ECO:0000256" key="9">
    <source>
        <dbReference type="RuleBase" id="RU003733"/>
    </source>
</evidence>
<feature type="site" description="Important for activity" evidence="8">
    <location>
        <position position="10"/>
    </location>
</feature>
<evidence type="ECO:0000256" key="8">
    <source>
        <dbReference type="HAMAP-Rule" id="MF_02220"/>
    </source>
</evidence>
<feature type="binding site" evidence="8">
    <location>
        <begin position="83"/>
        <end position="84"/>
    </location>
    <ligand>
        <name>substrate</name>
    </ligand>
</feature>
<evidence type="ECO:0000313" key="14">
    <source>
        <dbReference type="EMBL" id="GGK26317.1"/>
    </source>
</evidence>
<evidence type="ECO:0000256" key="4">
    <source>
        <dbReference type="ARBA" id="ARBA00022741"/>
    </source>
</evidence>
<evidence type="ECO:0000256" key="7">
    <source>
        <dbReference type="ARBA" id="ARBA00023277"/>
    </source>
</evidence>